<evidence type="ECO:0000256" key="2">
    <source>
        <dbReference type="SAM" id="Phobius"/>
    </source>
</evidence>
<dbReference type="Proteomes" id="UP000198406">
    <property type="component" value="Unassembled WGS sequence"/>
</dbReference>
<name>A0A1Z5JL99_FISSO</name>
<sequence>MDALPPNDPNDPNSRRSSREKEIPHSVGQQRSEQRNADGTMDVLGNLQDSPIVVAMFLIGVASWFLRTRCVC</sequence>
<feature type="region of interest" description="Disordered" evidence="1">
    <location>
        <begin position="1"/>
        <end position="38"/>
    </location>
</feature>
<dbReference type="InParanoid" id="A0A1Z5JL99"/>
<evidence type="ECO:0000313" key="3">
    <source>
        <dbReference type="EMBL" id="GAX14558.1"/>
    </source>
</evidence>
<feature type="transmembrane region" description="Helical" evidence="2">
    <location>
        <begin position="50"/>
        <end position="66"/>
    </location>
</feature>
<accession>A0A1Z5JL99</accession>
<proteinExistence type="predicted"/>
<gene>
    <name evidence="3" type="ORF">FisN_6Lh336</name>
</gene>
<reference evidence="3 4" key="1">
    <citation type="journal article" date="2015" name="Plant Cell">
        <title>Oil accumulation by the oleaginous diatom Fistulifera solaris as revealed by the genome and transcriptome.</title>
        <authorList>
            <person name="Tanaka T."/>
            <person name="Maeda Y."/>
            <person name="Veluchamy A."/>
            <person name="Tanaka M."/>
            <person name="Abida H."/>
            <person name="Marechal E."/>
            <person name="Bowler C."/>
            <person name="Muto M."/>
            <person name="Sunaga Y."/>
            <person name="Tanaka M."/>
            <person name="Yoshino T."/>
            <person name="Taniguchi T."/>
            <person name="Fukuda Y."/>
            <person name="Nemoto M."/>
            <person name="Matsumoto M."/>
            <person name="Wong P.S."/>
            <person name="Aburatani S."/>
            <person name="Fujibuchi W."/>
        </authorList>
    </citation>
    <scope>NUCLEOTIDE SEQUENCE [LARGE SCALE GENOMIC DNA]</scope>
    <source>
        <strain evidence="3 4">JPCC DA0580</strain>
    </source>
</reference>
<feature type="compositionally biased region" description="Basic and acidic residues" evidence="1">
    <location>
        <begin position="13"/>
        <end position="24"/>
    </location>
</feature>
<protein>
    <submittedName>
        <fullName evidence="3">Uncharacterized protein</fullName>
    </submittedName>
</protein>
<comment type="caution">
    <text evidence="3">The sequence shown here is derived from an EMBL/GenBank/DDBJ whole genome shotgun (WGS) entry which is preliminary data.</text>
</comment>
<dbReference type="AlphaFoldDB" id="A0A1Z5JL99"/>
<evidence type="ECO:0000256" key="1">
    <source>
        <dbReference type="SAM" id="MobiDB-lite"/>
    </source>
</evidence>
<keyword evidence="2" id="KW-0812">Transmembrane</keyword>
<keyword evidence="2" id="KW-0472">Membrane</keyword>
<evidence type="ECO:0000313" key="4">
    <source>
        <dbReference type="Proteomes" id="UP000198406"/>
    </source>
</evidence>
<dbReference type="OrthoDB" id="50909at2759"/>
<keyword evidence="2" id="KW-1133">Transmembrane helix</keyword>
<keyword evidence="4" id="KW-1185">Reference proteome</keyword>
<organism evidence="3 4">
    <name type="scientific">Fistulifera solaris</name>
    <name type="common">Oleaginous diatom</name>
    <dbReference type="NCBI Taxonomy" id="1519565"/>
    <lineage>
        <taxon>Eukaryota</taxon>
        <taxon>Sar</taxon>
        <taxon>Stramenopiles</taxon>
        <taxon>Ochrophyta</taxon>
        <taxon>Bacillariophyta</taxon>
        <taxon>Bacillariophyceae</taxon>
        <taxon>Bacillariophycidae</taxon>
        <taxon>Naviculales</taxon>
        <taxon>Naviculaceae</taxon>
        <taxon>Fistulifera</taxon>
    </lineage>
</organism>
<dbReference type="EMBL" id="BDSP01000081">
    <property type="protein sequence ID" value="GAX14558.1"/>
    <property type="molecule type" value="Genomic_DNA"/>
</dbReference>